<dbReference type="PROSITE" id="PS50893">
    <property type="entry name" value="ABC_TRANSPORTER_2"/>
    <property type="match status" value="2"/>
</dbReference>
<keyword evidence="3 10" id="KW-0812">Transmembrane</keyword>
<keyword evidence="14" id="KW-1185">Reference proteome</keyword>
<dbReference type="InterPro" id="IPR027417">
    <property type="entry name" value="P-loop_NTPase"/>
</dbReference>
<dbReference type="GO" id="GO:0016887">
    <property type="term" value="F:ATP hydrolysis activity"/>
    <property type="evidence" value="ECO:0007669"/>
    <property type="project" value="InterPro"/>
</dbReference>
<dbReference type="GO" id="GO:0140359">
    <property type="term" value="F:ABC-type transporter activity"/>
    <property type="evidence" value="ECO:0007669"/>
    <property type="project" value="InterPro"/>
</dbReference>
<evidence type="ECO:0000256" key="8">
    <source>
        <dbReference type="ARBA" id="ARBA00023136"/>
    </source>
</evidence>
<feature type="transmembrane region" description="Helical" evidence="10">
    <location>
        <begin position="1415"/>
        <end position="1436"/>
    </location>
</feature>
<feature type="transmembrane region" description="Helical" evidence="10">
    <location>
        <begin position="1201"/>
        <end position="1227"/>
    </location>
</feature>
<dbReference type="InterPro" id="IPR003439">
    <property type="entry name" value="ABC_transporter-like_ATP-bd"/>
</dbReference>
<feature type="domain" description="ABC transmembrane type-1" evidence="12">
    <location>
        <begin position="511"/>
        <end position="696"/>
    </location>
</feature>
<dbReference type="GO" id="GO:0016020">
    <property type="term" value="C:membrane"/>
    <property type="evidence" value="ECO:0007669"/>
    <property type="project" value="UniProtKB-SubCell"/>
</dbReference>
<name>A0A9W8BP10_9FUNG</name>
<dbReference type="Pfam" id="PF00005">
    <property type="entry name" value="ABC_tran"/>
    <property type="match status" value="2"/>
</dbReference>
<evidence type="ECO:0000256" key="7">
    <source>
        <dbReference type="ARBA" id="ARBA00022989"/>
    </source>
</evidence>
<sequence length="1789" mass="195822">MTLHPELQPLLQLRGARDTRRARWRSALRRIAFPALAAVALAIAFRRIYAFRESHNSKIGSQLADDCFRLGIAWPAANLLLGLIVLANLILSPSANIGTGHAANGAHASPALLYCDNRRHMAALAVAAAAAGGAIALLFLHASTSQGDTHAYHRVYWQSVLAFWATALLVHTRDAIRRNIAAFHWSLTLAAMAQATAVTGECYFIFFNGAHLSEPLFGSLHSRFVLAAMAVAAAAALAPLAAHRRGFYRLVSRPCDSAERARARAAAAAAPGYSSSSGDRSEEYDDYVTPLTRVRESDIPLVASSEPHDSVLSSVLFAWVEPTLRLGANVALVGGDLCRMPARYRPLAVWRRFARHYDPKRRLPVILARTFLFTLAIQAASAVARSVLAFGGTFFMQRILRAIRLHASSSAAPQATARLIYLDAIGLLLQSVINTAASNHGVWITQILEIRIRGMLAPMLAARALMRRSRVARPPSDKTAAGDDDTSSTKPAAADTSAAAADDEDDETAATSNGAAINVLTSDVDTVSGLFASLDTFYTLPIRFALGTWYLYQLVGVSAFVGIALSAIYYPLGRMLIRITVRYWRKVRKIEDERITLITELFQGIRAVKLFGWQSRFIEKVRAKRQEELDMTWKIRMIQTPVSLVQSMIYWLILASVLATYSLVFGHELTADILYPTITVFSTVNGSISNAVHLFNWASRAYISIKRVEGFMTKAMVQPLDERVCPEETASEDASCRHANNDGVIGFSSACFDWSLKTDVLTAPEPTAPYPAVSDEQTPLLLAPPPDSSASSAMLSIDGMSTANASSMVAFSLKDISLRFPLGGLSIIVGPTGSGKSSLLAALIGEMTLTSGCVMLPTANALALDAELAGGCYSEIIRLSGNDRVMRDIAYVAQEAWLRNATIRDNILFGEPYDQQRYEEVLRVCALKPDLRILDAGDKAEIGERGVTLSGGQKQRVALARAVYSSRRILLIDDCLSAVDAHTGKHILTECLLGQTPLMHGRTRVLVTHHVSACMPHANYMAVMQEGCITASGTPDAVHKQLGGLSREIQELELTAANDKQQQSHSNVDSSDGSDGEISEPSAEQKGSSAALANVNDLRSEDDYTAERLAALAQQRGIDPSAADLADLEDTLVEDEEREQGYVPPRVWFDFMRMCGSPWYWALVVLALLFDNATSIMQSYWLRLWMNADNDPSSPASRSVVYWLSTYLLAGLVSRVFGQSSMVVGLVGSLRASRLYHENLFVRVVNATPRFFDKTPIGRVISRFSRDMDTIDSNLIADIMLLAGQLVHIASTIFIVSAVVPPFILIALLMIVAYVRLAAFYMGATRELKRLNSISTSPLLSLISEMVTGVESIRAFGAQNQYVMETMNRVDECSRPRYLLDAANRWLSVRTSLAGSTVSFATTVMILMNLDRIDAGLAGFMLMYAISFSSSLMWFLRCYCECEISMSSVERVNQYLQLEQEAASHSAPENKPPADWPATGRVEVGDLVVEYVPGKPVIRGVSFSTAHGEKIGVVGRTGAGKSTLSLAFLRFIEAAKGRILLDNVDISGIGLEDLRRNITIIPQDPTLFNGTIRFNLDPFSEFPDELLWDALRRSHLVHESSDNSVSSSGTASPAAEEEEEEEEECGAATRSPTQGPVRDGGVARMSGIFKSLDAEIKENGQNLSLGQRQLVALARALVRRSRLIIMDEATASVDFDTDERIQRTIRGSEFADSTLFCIAHRLRTIIDYDRVLVMDKGQVAEFDTPWNLLQNKNSIFRGMCEKTGEFKHLYSLARPKMASPDSTEPPPLL</sequence>
<dbReference type="CDD" id="cd03250">
    <property type="entry name" value="ABCC_MRP_domain1"/>
    <property type="match status" value="1"/>
</dbReference>
<dbReference type="EMBL" id="JANBQF010000006">
    <property type="protein sequence ID" value="KAJ2008386.1"/>
    <property type="molecule type" value="Genomic_DNA"/>
</dbReference>
<dbReference type="SMART" id="SM00382">
    <property type="entry name" value="AAA"/>
    <property type="match status" value="2"/>
</dbReference>
<dbReference type="CDD" id="cd18596">
    <property type="entry name" value="ABC_6TM_VMR1_D1_like"/>
    <property type="match status" value="1"/>
</dbReference>
<keyword evidence="7 10" id="KW-1133">Transmembrane helix</keyword>
<evidence type="ECO:0008006" key="15">
    <source>
        <dbReference type="Google" id="ProtNLM"/>
    </source>
</evidence>
<evidence type="ECO:0000256" key="4">
    <source>
        <dbReference type="ARBA" id="ARBA00022737"/>
    </source>
</evidence>
<organism evidence="13 14">
    <name type="scientific">Coemansia thaxteri</name>
    <dbReference type="NCBI Taxonomy" id="2663907"/>
    <lineage>
        <taxon>Eukaryota</taxon>
        <taxon>Fungi</taxon>
        <taxon>Fungi incertae sedis</taxon>
        <taxon>Zoopagomycota</taxon>
        <taxon>Kickxellomycotina</taxon>
        <taxon>Kickxellomycetes</taxon>
        <taxon>Kickxellales</taxon>
        <taxon>Kickxellaceae</taxon>
        <taxon>Coemansia</taxon>
    </lineage>
</organism>
<feature type="transmembrane region" description="Helical" evidence="10">
    <location>
        <begin position="226"/>
        <end position="243"/>
    </location>
</feature>
<keyword evidence="6" id="KW-0067">ATP-binding</keyword>
<feature type="domain" description="ABC transmembrane type-1" evidence="12">
    <location>
        <begin position="1162"/>
        <end position="1439"/>
    </location>
</feature>
<dbReference type="Pfam" id="PF00664">
    <property type="entry name" value="ABC_membrane"/>
    <property type="match status" value="2"/>
</dbReference>
<evidence type="ECO:0000256" key="6">
    <source>
        <dbReference type="ARBA" id="ARBA00022840"/>
    </source>
</evidence>
<dbReference type="InterPro" id="IPR017871">
    <property type="entry name" value="ABC_transporter-like_CS"/>
</dbReference>
<feature type="domain" description="ABC transporter" evidence="11">
    <location>
        <begin position="795"/>
        <end position="1051"/>
    </location>
</feature>
<dbReference type="SUPFAM" id="SSF90123">
    <property type="entry name" value="ABC transporter transmembrane region"/>
    <property type="match status" value="2"/>
</dbReference>
<comment type="subcellular location">
    <subcellularLocation>
        <location evidence="1">Membrane</location>
        <topology evidence="1">Multi-pass membrane protein</topology>
    </subcellularLocation>
</comment>
<keyword evidence="2" id="KW-0813">Transport</keyword>
<evidence type="ECO:0000256" key="10">
    <source>
        <dbReference type="SAM" id="Phobius"/>
    </source>
</evidence>
<feature type="transmembrane region" description="Helical" evidence="10">
    <location>
        <begin position="1159"/>
        <end position="1181"/>
    </location>
</feature>
<dbReference type="InterPro" id="IPR036640">
    <property type="entry name" value="ABC1_TM_sf"/>
</dbReference>
<evidence type="ECO:0000256" key="9">
    <source>
        <dbReference type="SAM" id="MobiDB-lite"/>
    </source>
</evidence>
<evidence type="ECO:0000259" key="12">
    <source>
        <dbReference type="PROSITE" id="PS50929"/>
    </source>
</evidence>
<feature type="transmembrane region" description="Helical" evidence="10">
    <location>
        <begin position="155"/>
        <end position="171"/>
    </location>
</feature>
<keyword evidence="8 10" id="KW-0472">Membrane</keyword>
<dbReference type="PROSITE" id="PS00211">
    <property type="entry name" value="ABC_TRANSPORTER_1"/>
    <property type="match status" value="2"/>
</dbReference>
<feature type="transmembrane region" description="Helical" evidence="10">
    <location>
        <begin position="183"/>
        <end position="206"/>
    </location>
</feature>
<dbReference type="OrthoDB" id="6500128at2759"/>
<dbReference type="CDD" id="cd03244">
    <property type="entry name" value="ABCC_MRP_domain2"/>
    <property type="match status" value="1"/>
</dbReference>
<feature type="transmembrane region" description="Helical" evidence="10">
    <location>
        <begin position="644"/>
        <end position="667"/>
    </location>
</feature>
<feature type="compositionally biased region" description="Polar residues" evidence="9">
    <location>
        <begin position="1058"/>
        <end position="1068"/>
    </location>
</feature>
<dbReference type="PROSITE" id="PS50929">
    <property type="entry name" value="ABC_TM1F"/>
    <property type="match status" value="2"/>
</dbReference>
<evidence type="ECO:0000256" key="2">
    <source>
        <dbReference type="ARBA" id="ARBA00022448"/>
    </source>
</evidence>
<gene>
    <name evidence="13" type="ORF">H4R26_000243</name>
</gene>
<keyword evidence="5" id="KW-0547">Nucleotide-binding</keyword>
<feature type="region of interest" description="Disordered" evidence="9">
    <location>
        <begin position="1056"/>
        <end position="1091"/>
    </location>
</feature>
<feature type="domain" description="ABC transporter" evidence="11">
    <location>
        <begin position="1482"/>
        <end position="1761"/>
    </location>
</feature>
<evidence type="ECO:0000256" key="1">
    <source>
        <dbReference type="ARBA" id="ARBA00004141"/>
    </source>
</evidence>
<dbReference type="InterPro" id="IPR011527">
    <property type="entry name" value="ABC1_TM_dom"/>
</dbReference>
<feature type="transmembrane region" description="Helical" evidence="10">
    <location>
        <begin position="549"/>
        <end position="572"/>
    </location>
</feature>
<evidence type="ECO:0000313" key="14">
    <source>
        <dbReference type="Proteomes" id="UP001150907"/>
    </source>
</evidence>
<evidence type="ECO:0000256" key="5">
    <source>
        <dbReference type="ARBA" id="ARBA00022741"/>
    </source>
</evidence>
<dbReference type="PANTHER" id="PTHR24223">
    <property type="entry name" value="ATP-BINDING CASSETTE SUB-FAMILY C"/>
    <property type="match status" value="1"/>
</dbReference>
<feature type="compositionally biased region" description="Low complexity" evidence="9">
    <location>
        <begin position="488"/>
        <end position="500"/>
    </location>
</feature>
<feature type="compositionally biased region" description="Low complexity" evidence="9">
    <location>
        <begin position="1602"/>
        <end position="1612"/>
    </location>
</feature>
<feature type="transmembrane region" description="Helical" evidence="10">
    <location>
        <begin position="122"/>
        <end position="143"/>
    </location>
</feature>
<dbReference type="SUPFAM" id="SSF52540">
    <property type="entry name" value="P-loop containing nucleoside triphosphate hydrolases"/>
    <property type="match status" value="2"/>
</dbReference>
<dbReference type="FunFam" id="1.20.1560.10:FF:000013">
    <property type="entry name" value="ABC transporter C family member 2"/>
    <property type="match status" value="1"/>
</dbReference>
<dbReference type="Gene3D" id="1.20.1560.10">
    <property type="entry name" value="ABC transporter type 1, transmembrane domain"/>
    <property type="match status" value="2"/>
</dbReference>
<dbReference type="InterPro" id="IPR050173">
    <property type="entry name" value="ABC_transporter_C-like"/>
</dbReference>
<feature type="region of interest" description="Disordered" evidence="9">
    <location>
        <begin position="471"/>
        <end position="507"/>
    </location>
</feature>
<protein>
    <recommendedName>
        <fullName evidence="15">P-loop containing nucleoside triphosphate hydrolase protein</fullName>
    </recommendedName>
</protein>
<feature type="transmembrane region" description="Helical" evidence="10">
    <location>
        <begin position="31"/>
        <end position="51"/>
    </location>
</feature>
<evidence type="ECO:0000256" key="3">
    <source>
        <dbReference type="ARBA" id="ARBA00022692"/>
    </source>
</evidence>
<feature type="transmembrane region" description="Helical" evidence="10">
    <location>
        <begin position="1303"/>
        <end position="1324"/>
    </location>
</feature>
<comment type="caution">
    <text evidence="13">The sequence shown here is derived from an EMBL/GenBank/DDBJ whole genome shotgun (WGS) entry which is preliminary data.</text>
</comment>
<feature type="region of interest" description="Disordered" evidence="9">
    <location>
        <begin position="1599"/>
        <end position="1640"/>
    </location>
</feature>
<feature type="transmembrane region" description="Helical" evidence="10">
    <location>
        <begin position="71"/>
        <end position="91"/>
    </location>
</feature>
<dbReference type="Gene3D" id="3.40.50.300">
    <property type="entry name" value="P-loop containing nucleotide triphosphate hydrolases"/>
    <property type="match status" value="2"/>
</dbReference>
<evidence type="ECO:0000259" key="11">
    <source>
        <dbReference type="PROSITE" id="PS50893"/>
    </source>
</evidence>
<evidence type="ECO:0000313" key="13">
    <source>
        <dbReference type="EMBL" id="KAJ2008386.1"/>
    </source>
</evidence>
<dbReference type="PANTHER" id="PTHR24223:SF356">
    <property type="entry name" value="ATP-BINDING CASSETTE TRANSPORTER ABC4"/>
    <property type="match status" value="1"/>
</dbReference>
<feature type="transmembrane region" description="Helical" evidence="10">
    <location>
        <begin position="370"/>
        <end position="396"/>
    </location>
</feature>
<reference evidence="13" key="1">
    <citation type="submission" date="2022-07" db="EMBL/GenBank/DDBJ databases">
        <title>Phylogenomic reconstructions and comparative analyses of Kickxellomycotina fungi.</title>
        <authorList>
            <person name="Reynolds N.K."/>
            <person name="Stajich J.E."/>
            <person name="Barry K."/>
            <person name="Grigoriev I.V."/>
            <person name="Crous P."/>
            <person name="Smith M.E."/>
        </authorList>
    </citation>
    <scope>NUCLEOTIDE SEQUENCE</scope>
    <source>
        <strain evidence="13">IMI 214461</strain>
    </source>
</reference>
<dbReference type="GO" id="GO:0005524">
    <property type="term" value="F:ATP binding"/>
    <property type="evidence" value="ECO:0007669"/>
    <property type="project" value="UniProtKB-KW"/>
</dbReference>
<keyword evidence="4" id="KW-0677">Repeat</keyword>
<dbReference type="CDD" id="cd18604">
    <property type="entry name" value="ABC_6TM_VMR1_D2_like"/>
    <property type="match status" value="1"/>
</dbReference>
<feature type="transmembrane region" description="Helical" evidence="10">
    <location>
        <begin position="673"/>
        <end position="697"/>
    </location>
</feature>
<dbReference type="InterPro" id="IPR003593">
    <property type="entry name" value="AAA+_ATPase"/>
</dbReference>
<proteinExistence type="predicted"/>
<accession>A0A9W8BP10</accession>
<dbReference type="Proteomes" id="UP001150907">
    <property type="component" value="Unassembled WGS sequence"/>
</dbReference>
<feature type="compositionally biased region" description="Acidic residues" evidence="9">
    <location>
        <begin position="1615"/>
        <end position="1625"/>
    </location>
</feature>